<reference evidence="1" key="1">
    <citation type="submission" date="2018-05" db="EMBL/GenBank/DDBJ databases">
        <authorList>
            <person name="Lanie J.A."/>
            <person name="Ng W.-L."/>
            <person name="Kazmierczak K.M."/>
            <person name="Andrzejewski T.M."/>
            <person name="Davidsen T.M."/>
            <person name="Wayne K.J."/>
            <person name="Tettelin H."/>
            <person name="Glass J.I."/>
            <person name="Rusch D."/>
            <person name="Podicherti R."/>
            <person name="Tsui H.-C.T."/>
            <person name="Winkler M.E."/>
        </authorList>
    </citation>
    <scope>NUCLEOTIDE SEQUENCE</scope>
</reference>
<dbReference type="EMBL" id="UINC01175817">
    <property type="protein sequence ID" value="SVD82635.1"/>
    <property type="molecule type" value="Genomic_DNA"/>
</dbReference>
<evidence type="ECO:0000313" key="1">
    <source>
        <dbReference type="EMBL" id="SVD82635.1"/>
    </source>
</evidence>
<organism evidence="1">
    <name type="scientific">marine metagenome</name>
    <dbReference type="NCBI Taxonomy" id="408172"/>
    <lineage>
        <taxon>unclassified sequences</taxon>
        <taxon>metagenomes</taxon>
        <taxon>ecological metagenomes</taxon>
    </lineage>
</organism>
<sequence>MGQIDNLRSLANRSRGFARAAKYEVEIIGPQKHPGGAGMGREIGLQCNTITMPGHNLEQQTARYGSAPGREMVTSHTYAGNISATFYLDEDLDTKAWFDKWQQMAVSQVTHKARYYKDYIGTM</sequence>
<proteinExistence type="predicted"/>
<gene>
    <name evidence="1" type="ORF">METZ01_LOCUS435489</name>
</gene>
<feature type="non-terminal residue" evidence="1">
    <location>
        <position position="1"/>
    </location>
</feature>
<protein>
    <submittedName>
        <fullName evidence="1">Uncharacterized protein</fullName>
    </submittedName>
</protein>
<accession>A0A382YII3</accession>
<feature type="non-terminal residue" evidence="1">
    <location>
        <position position="123"/>
    </location>
</feature>
<name>A0A382YII3_9ZZZZ</name>
<dbReference type="AlphaFoldDB" id="A0A382YII3"/>